<protein>
    <submittedName>
        <fullName evidence="1">Uncharacterized protein</fullName>
    </submittedName>
</protein>
<evidence type="ECO:0000313" key="1">
    <source>
        <dbReference type="EMBL" id="KZP06648.1"/>
    </source>
</evidence>
<organism evidence="1 2">
    <name type="scientific">Athelia psychrophila</name>
    <dbReference type="NCBI Taxonomy" id="1759441"/>
    <lineage>
        <taxon>Eukaryota</taxon>
        <taxon>Fungi</taxon>
        <taxon>Dikarya</taxon>
        <taxon>Basidiomycota</taxon>
        <taxon>Agaricomycotina</taxon>
        <taxon>Agaricomycetes</taxon>
        <taxon>Agaricomycetidae</taxon>
        <taxon>Atheliales</taxon>
        <taxon>Atheliaceae</taxon>
        <taxon>Athelia</taxon>
    </lineage>
</organism>
<proteinExistence type="predicted"/>
<reference evidence="1 2" key="1">
    <citation type="journal article" date="2016" name="Mol. Biol. Evol.">
        <title>Comparative Genomics of Early-Diverging Mushroom-Forming Fungi Provides Insights into the Origins of Lignocellulose Decay Capabilities.</title>
        <authorList>
            <person name="Nagy L.G."/>
            <person name="Riley R."/>
            <person name="Tritt A."/>
            <person name="Adam C."/>
            <person name="Daum C."/>
            <person name="Floudas D."/>
            <person name="Sun H."/>
            <person name="Yadav J.S."/>
            <person name="Pangilinan J."/>
            <person name="Larsson K.H."/>
            <person name="Matsuura K."/>
            <person name="Barry K."/>
            <person name="Labutti K."/>
            <person name="Kuo R."/>
            <person name="Ohm R.A."/>
            <person name="Bhattacharya S.S."/>
            <person name="Shirouzu T."/>
            <person name="Yoshinaga Y."/>
            <person name="Martin F.M."/>
            <person name="Grigoriev I.V."/>
            <person name="Hibbett D.S."/>
        </authorList>
    </citation>
    <scope>NUCLEOTIDE SEQUENCE [LARGE SCALE GENOMIC DNA]</scope>
    <source>
        <strain evidence="1 2">CBS 109695</strain>
    </source>
</reference>
<dbReference type="EMBL" id="KV417778">
    <property type="protein sequence ID" value="KZP06648.1"/>
    <property type="molecule type" value="Genomic_DNA"/>
</dbReference>
<dbReference type="Proteomes" id="UP000076532">
    <property type="component" value="Unassembled WGS sequence"/>
</dbReference>
<gene>
    <name evidence="1" type="ORF">FIBSPDRAFT_304909</name>
</gene>
<dbReference type="AlphaFoldDB" id="A0A167WZ73"/>
<evidence type="ECO:0000313" key="2">
    <source>
        <dbReference type="Proteomes" id="UP000076532"/>
    </source>
</evidence>
<keyword evidence="2" id="KW-1185">Reference proteome</keyword>
<sequence>MLRLERRPKKALREAQGLISVGIKAMNAEQARDNVLETARQDIEHGDLAHADFTLPTPQGLENVGAAAKKPSQCCTLFLHGHVLQGPEIF</sequence>
<name>A0A167WZ73_9AGAM</name>
<accession>A0A167WZ73</accession>